<keyword evidence="2" id="KW-0732">Signal</keyword>
<evidence type="ECO:0000313" key="4">
    <source>
        <dbReference type="Proteomes" id="UP000826271"/>
    </source>
</evidence>
<keyword evidence="4" id="KW-1185">Reference proteome</keyword>
<organism evidence="3 4">
    <name type="scientific">Buddleja alternifolia</name>
    <dbReference type="NCBI Taxonomy" id="168488"/>
    <lineage>
        <taxon>Eukaryota</taxon>
        <taxon>Viridiplantae</taxon>
        <taxon>Streptophyta</taxon>
        <taxon>Embryophyta</taxon>
        <taxon>Tracheophyta</taxon>
        <taxon>Spermatophyta</taxon>
        <taxon>Magnoliopsida</taxon>
        <taxon>eudicotyledons</taxon>
        <taxon>Gunneridae</taxon>
        <taxon>Pentapetalae</taxon>
        <taxon>asterids</taxon>
        <taxon>lamiids</taxon>
        <taxon>Lamiales</taxon>
        <taxon>Scrophulariaceae</taxon>
        <taxon>Buddlejeae</taxon>
        <taxon>Buddleja</taxon>
    </lineage>
</organism>
<dbReference type="AlphaFoldDB" id="A0AAV6WRN8"/>
<protein>
    <submittedName>
        <fullName evidence="3">Uncharacterized protein</fullName>
    </submittedName>
</protein>
<dbReference type="EMBL" id="WHWC01000014">
    <property type="protein sequence ID" value="KAG8370217.1"/>
    <property type="molecule type" value="Genomic_DNA"/>
</dbReference>
<feature type="compositionally biased region" description="Basic residues" evidence="1">
    <location>
        <begin position="57"/>
        <end position="95"/>
    </location>
</feature>
<gene>
    <name evidence="3" type="ORF">BUALT_Bualt14G0094100</name>
</gene>
<evidence type="ECO:0000256" key="1">
    <source>
        <dbReference type="SAM" id="MobiDB-lite"/>
    </source>
</evidence>
<feature type="signal peptide" evidence="2">
    <location>
        <begin position="1"/>
        <end position="25"/>
    </location>
</feature>
<comment type="caution">
    <text evidence="3">The sequence shown here is derived from an EMBL/GenBank/DDBJ whole genome shotgun (WGS) entry which is preliminary data.</text>
</comment>
<accession>A0AAV6WRN8</accession>
<feature type="chain" id="PRO_5043462317" evidence="2">
    <location>
        <begin position="26"/>
        <end position="419"/>
    </location>
</feature>
<dbReference type="Proteomes" id="UP000826271">
    <property type="component" value="Unassembled WGS sequence"/>
</dbReference>
<name>A0AAV6WRN8_9LAMI</name>
<evidence type="ECO:0000313" key="3">
    <source>
        <dbReference type="EMBL" id="KAG8370217.1"/>
    </source>
</evidence>
<reference evidence="3" key="1">
    <citation type="submission" date="2019-10" db="EMBL/GenBank/DDBJ databases">
        <authorList>
            <person name="Zhang R."/>
            <person name="Pan Y."/>
            <person name="Wang J."/>
            <person name="Ma R."/>
            <person name="Yu S."/>
        </authorList>
    </citation>
    <scope>NUCLEOTIDE SEQUENCE</scope>
    <source>
        <strain evidence="3">LA-IB0</strain>
        <tissue evidence="3">Leaf</tissue>
    </source>
</reference>
<proteinExistence type="predicted"/>
<feature type="region of interest" description="Disordered" evidence="1">
    <location>
        <begin position="265"/>
        <end position="294"/>
    </location>
</feature>
<feature type="region of interest" description="Disordered" evidence="1">
    <location>
        <begin position="53"/>
        <end position="104"/>
    </location>
</feature>
<sequence>MSRLRSFLLLIGLIVLTITPSLIHSLEEDSTLSDFTIGKDDHILKKEEDMFNVDSSKHHHHHHHAPSSHGHHAHPPYHHGHHHGHGQHKHHHAPPPHHQFSYFPINSPSLNSRLAEDFSKLIHGDAASELSHVPTGISISTPTSKIEQIRNKETPPMDSDSPPTTIRFANVVSSSYLYKNRKYGGIGQIEIVPPPIMNPPPLTHSTVQQATPTIEIEIDPYPATPTTRSIEDNDDSEDFCCEKRLRTETVDCCCEKRKRKDPKIVSAKGKEKVTHGGGGKGKRKWNADDDKTGRKRKNRSVLQFFEDTAYQVNDGDDSSDDDSLFDDDEYGTCRMICINSLVGMSSVNGTRIHSGRDIAFAYLAVPSQFLQTLCFDSIYYRLGGHEFRREFDDERINLMPSKSHNFTISFDQELKIFFA</sequence>
<evidence type="ECO:0000256" key="2">
    <source>
        <dbReference type="SAM" id="SignalP"/>
    </source>
</evidence>